<protein>
    <submittedName>
        <fullName evidence="2">Uncharacterized protein</fullName>
    </submittedName>
</protein>
<dbReference type="PANTHER" id="PTHR11873">
    <property type="entry name" value="RETINOL-BINDING PROTEIN 4"/>
    <property type="match status" value="1"/>
</dbReference>
<gene>
    <name evidence="2" type="ORF">CAUJ_LOCUS11354</name>
</gene>
<dbReference type="InterPro" id="IPR002449">
    <property type="entry name" value="Retinol-bd/Purpurin"/>
</dbReference>
<evidence type="ECO:0000313" key="2">
    <source>
        <dbReference type="EMBL" id="CAD6195435.1"/>
    </source>
</evidence>
<name>A0A8S1HJI3_9PELO</name>
<dbReference type="OrthoDB" id="5785631at2759"/>
<keyword evidence="1" id="KW-0732">Signal</keyword>
<accession>A0A8S1HJI3</accession>
<dbReference type="EMBL" id="CAJGYM010000055">
    <property type="protein sequence ID" value="CAD6195435.1"/>
    <property type="molecule type" value="Genomic_DNA"/>
</dbReference>
<keyword evidence="3" id="KW-1185">Reference proteome</keyword>
<dbReference type="Gene3D" id="2.40.128.20">
    <property type="match status" value="2"/>
</dbReference>
<feature type="chain" id="PRO_5035856066" evidence="1">
    <location>
        <begin position="24"/>
        <end position="1069"/>
    </location>
</feature>
<sequence length="1069" mass="121608">MLILQLFFFIFVTLLNNYYSVSADCYVKLTSPQLSPNQYNGSWFVIARKAPKSRSFLPKNVQSSTFNLLIQADQTSLSFLEYHKINGSCAPPLKGNLTRYKEGYMISVENNNDHMDRIYVRPIYHGYSGEQNEEMNIVLYGCVHENWDGGCPVGEEWVVIMSNSRHPQTLQLFKSAMLIEEEACIDILHFQALDTYTDCGDEVVDEDQKLRHAQIDENNEFVDVECRVENIQPKPNNISKFFSEPRVLTVIAYIDAELSDEQIAHISCRYETPSNATCEWIRQDTCFKTQLTQKVSRNQITISSSILRLNGSEVPIDWSGFVLWENGDEYISMHCGTVDDDGACDAVRIYVWSDEDHMDQPTIHEIYRQLQAVCVDPTDLIFLNTFHECIVPPPSTNNSRCSVPIGWSPLTINMLDGVWYVAADLNDEPKIFLQSAVVNMTRRANESDILDITYFAQKESDAKCIGPGRGQIKLLSDAQLEVQLEYKYPFVRNHVNTIKFMYKVLYLDNQRAVLYWCFKQNANGTCEQHDVNFLIRSRHFSHNDLSLILPYLDKVCIAKQDLRWFDLHSQCGMEMSSSTHLRRDLVTLSHYHVLDILTNVQEPKCTYKELRGVRADLHSLERAGTWFLMSLMDEMAMDTYAMVGRVFSVSNSTAVLRLFQSASIPGEPRQCFTRVFTIQEVSNKSNGDFYYELHFESISKNSTTMVFRFLFFNRHVGVIYSCLRNGPEGLCEERAIYVISRHESIDHAELTVVEKVAKSACVDPLRLYHTAAHDECVYDHLRLKPPACSSVDVKNAVAEWATYSVQETLANFGQSVYHVVASSNALQPPFALRFDGANWQKITQEQAGCLSTPVSVRVSGRNRLLVFVNNDTVVLLSPSGVRSELLLREAQLAGQLPCLALLLEPTSNCSQLVRPVCKAIGAVEDQGKMNGDWLLFASDPSFVLNWRCVISEGDSESDHVFECHSESWVGACERPSRGKIIVDEQGGFKTEFDAETSPIRTPYSEIFAVGNVSVTDDTILMINDGALVGRKYSLWLRKTVNWNEKLLNDVHQYCVWPLPAQIRSMDMLC</sequence>
<reference evidence="2" key="1">
    <citation type="submission" date="2020-10" db="EMBL/GenBank/DDBJ databases">
        <authorList>
            <person name="Kikuchi T."/>
        </authorList>
    </citation>
    <scope>NUCLEOTIDE SEQUENCE</scope>
    <source>
        <strain evidence="2">NKZ352</strain>
    </source>
</reference>
<dbReference type="SUPFAM" id="SSF50814">
    <property type="entry name" value="Lipocalins"/>
    <property type="match status" value="3"/>
</dbReference>
<dbReference type="InterPro" id="IPR012674">
    <property type="entry name" value="Calycin"/>
</dbReference>
<organism evidence="2 3">
    <name type="scientific">Caenorhabditis auriculariae</name>
    <dbReference type="NCBI Taxonomy" id="2777116"/>
    <lineage>
        <taxon>Eukaryota</taxon>
        <taxon>Metazoa</taxon>
        <taxon>Ecdysozoa</taxon>
        <taxon>Nematoda</taxon>
        <taxon>Chromadorea</taxon>
        <taxon>Rhabditida</taxon>
        <taxon>Rhabditina</taxon>
        <taxon>Rhabditomorpha</taxon>
        <taxon>Rhabditoidea</taxon>
        <taxon>Rhabditidae</taxon>
        <taxon>Peloderinae</taxon>
        <taxon>Caenorhabditis</taxon>
    </lineage>
</organism>
<evidence type="ECO:0000313" key="3">
    <source>
        <dbReference type="Proteomes" id="UP000835052"/>
    </source>
</evidence>
<dbReference type="PANTHER" id="PTHR11873:SF0">
    <property type="entry name" value="LIPOCALIN-RELATED PROTEIN"/>
    <property type="match status" value="1"/>
</dbReference>
<feature type="signal peptide" evidence="1">
    <location>
        <begin position="1"/>
        <end position="23"/>
    </location>
</feature>
<dbReference type="Proteomes" id="UP000835052">
    <property type="component" value="Unassembled WGS sequence"/>
</dbReference>
<dbReference type="AlphaFoldDB" id="A0A8S1HJI3"/>
<proteinExistence type="predicted"/>
<dbReference type="GO" id="GO:0034632">
    <property type="term" value="F:retinol transmembrane transporter activity"/>
    <property type="evidence" value="ECO:0007669"/>
    <property type="project" value="InterPro"/>
</dbReference>
<dbReference type="GO" id="GO:0005501">
    <property type="term" value="F:retinoid binding"/>
    <property type="evidence" value="ECO:0007669"/>
    <property type="project" value="InterPro"/>
</dbReference>
<evidence type="ECO:0000256" key="1">
    <source>
        <dbReference type="SAM" id="SignalP"/>
    </source>
</evidence>
<comment type="caution">
    <text evidence="2">The sequence shown here is derived from an EMBL/GenBank/DDBJ whole genome shotgun (WGS) entry which is preliminary data.</text>
</comment>